<dbReference type="SUPFAM" id="SSF46689">
    <property type="entry name" value="Homeodomain-like"/>
    <property type="match status" value="1"/>
</dbReference>
<evidence type="ECO:0000313" key="2">
    <source>
        <dbReference type="EMBL" id="KRM04607.1"/>
    </source>
</evidence>
<keyword evidence="3" id="KW-1185">Reference proteome</keyword>
<organism evidence="2 3">
    <name type="scientific">Liquorilactobacillus ghanensis DSM 18630</name>
    <dbReference type="NCBI Taxonomy" id="1423750"/>
    <lineage>
        <taxon>Bacteria</taxon>
        <taxon>Bacillati</taxon>
        <taxon>Bacillota</taxon>
        <taxon>Bacilli</taxon>
        <taxon>Lactobacillales</taxon>
        <taxon>Lactobacillaceae</taxon>
        <taxon>Liquorilactobacillus</taxon>
    </lineage>
</organism>
<name>A0A0R1VH84_9LACO</name>
<dbReference type="EMBL" id="AZGB01000027">
    <property type="protein sequence ID" value="KRM04607.1"/>
    <property type="molecule type" value="Genomic_DNA"/>
</dbReference>
<evidence type="ECO:0000313" key="3">
    <source>
        <dbReference type="Proteomes" id="UP000051451"/>
    </source>
</evidence>
<reference evidence="2 3" key="1">
    <citation type="journal article" date="2015" name="Genome Announc.">
        <title>Expanding the biotechnology potential of lactobacilli through comparative genomics of 213 strains and associated genera.</title>
        <authorList>
            <person name="Sun Z."/>
            <person name="Harris H.M."/>
            <person name="McCann A."/>
            <person name="Guo C."/>
            <person name="Argimon S."/>
            <person name="Zhang W."/>
            <person name="Yang X."/>
            <person name="Jeffery I.B."/>
            <person name="Cooney J.C."/>
            <person name="Kagawa T.F."/>
            <person name="Liu W."/>
            <person name="Song Y."/>
            <person name="Salvetti E."/>
            <person name="Wrobel A."/>
            <person name="Rasinkangas P."/>
            <person name="Parkhill J."/>
            <person name="Rea M.C."/>
            <person name="O'Sullivan O."/>
            <person name="Ritari J."/>
            <person name="Douillard F.P."/>
            <person name="Paul Ross R."/>
            <person name="Yang R."/>
            <person name="Briner A.E."/>
            <person name="Felis G.E."/>
            <person name="de Vos W.M."/>
            <person name="Barrangou R."/>
            <person name="Klaenhammer T.R."/>
            <person name="Caufield P.W."/>
            <person name="Cui Y."/>
            <person name="Zhang H."/>
            <person name="O'Toole P.W."/>
        </authorList>
    </citation>
    <scope>NUCLEOTIDE SEQUENCE [LARGE SCALE GENOMIC DNA]</scope>
    <source>
        <strain evidence="2 3">DSM 18630</strain>
    </source>
</reference>
<sequence>MGYAYLAITGKILDHVSTKELLQAKKMIKIYGIASATIYKWNDLYKKDDDTGASKAELLEMQTRIAKLESENDILKKSLNHIRKKVSIKDWQLAIKVMAPAHSVKEVCQTLHLCRSTYYQHQLTKSQ</sequence>
<feature type="coiled-coil region" evidence="1">
    <location>
        <begin position="58"/>
        <end position="85"/>
    </location>
</feature>
<comment type="caution">
    <text evidence="2">The sequence shown here is derived from an EMBL/GenBank/DDBJ whole genome shotgun (WGS) entry which is preliminary data.</text>
</comment>
<dbReference type="PATRIC" id="fig|1423750.3.peg.2340"/>
<dbReference type="AlphaFoldDB" id="A0A0R1VH84"/>
<keyword evidence="1" id="KW-0175">Coiled coil</keyword>
<evidence type="ECO:0000256" key="1">
    <source>
        <dbReference type="SAM" id="Coils"/>
    </source>
</evidence>
<accession>A0A0R1VH84</accession>
<dbReference type="InterPro" id="IPR009057">
    <property type="entry name" value="Homeodomain-like_sf"/>
</dbReference>
<gene>
    <name evidence="2" type="ORF">FC89_GL002298</name>
</gene>
<protein>
    <recommendedName>
        <fullName evidence="4">Transposase</fullName>
    </recommendedName>
</protein>
<dbReference type="STRING" id="1423750.FC89_GL002298"/>
<evidence type="ECO:0008006" key="4">
    <source>
        <dbReference type="Google" id="ProtNLM"/>
    </source>
</evidence>
<dbReference type="Proteomes" id="UP000051451">
    <property type="component" value="Unassembled WGS sequence"/>
</dbReference>
<proteinExistence type="predicted"/>